<protein>
    <submittedName>
        <fullName evidence="1">Methyltransferase domain-containing protein</fullName>
    </submittedName>
</protein>
<sequence>MHCPLCQAAEPQLFYLQPKPPNEGREYWQCGHCDLIFVPAEFHLDAAAEKAIYDHHQNNPEDAGYRAFLSQTFNPLVELLPPAAEGLDFGCGPGPTLSLMLEEAGFSCANYDIYYANDPDKLARTYDFVTCTEVVEHVAQPQQVIDQLVRLLRPEGILAVMTRSSETATDFANWGYRKDSTHITFYGNRTFAWIAQNWQLKVLFQDERTVIFQRA</sequence>
<dbReference type="Proteomes" id="UP000194450">
    <property type="component" value="Unassembled WGS sequence"/>
</dbReference>
<name>A0A1Y6FXC0_9GAMM</name>
<evidence type="ECO:0000313" key="2">
    <source>
        <dbReference type="Proteomes" id="UP000194450"/>
    </source>
</evidence>
<dbReference type="Pfam" id="PF13489">
    <property type="entry name" value="Methyltransf_23"/>
    <property type="match status" value="1"/>
</dbReference>
<keyword evidence="1" id="KW-0489">Methyltransferase</keyword>
<reference evidence="2" key="1">
    <citation type="submission" date="2017-04" db="EMBL/GenBank/DDBJ databases">
        <authorList>
            <person name="Varghese N."/>
            <person name="Submissions S."/>
        </authorList>
    </citation>
    <scope>NUCLEOTIDE SEQUENCE [LARGE SCALE GENOMIC DNA]</scope>
</reference>
<dbReference type="AlphaFoldDB" id="A0A1Y6FXC0"/>
<dbReference type="OrthoDB" id="9791944at2"/>
<dbReference type="GO" id="GO:0032259">
    <property type="term" value="P:methylation"/>
    <property type="evidence" value="ECO:0007669"/>
    <property type="project" value="UniProtKB-KW"/>
</dbReference>
<proteinExistence type="predicted"/>
<dbReference type="GO" id="GO:0008168">
    <property type="term" value="F:methyltransferase activity"/>
    <property type="evidence" value="ECO:0007669"/>
    <property type="project" value="UniProtKB-KW"/>
</dbReference>
<accession>A0A1Y6FXC0</accession>
<evidence type="ECO:0000313" key="1">
    <source>
        <dbReference type="EMBL" id="SMQ80005.1"/>
    </source>
</evidence>
<gene>
    <name evidence="1" type="ORF">SAMN06297229_1921</name>
</gene>
<dbReference type="EMBL" id="FXWH01000002">
    <property type="protein sequence ID" value="SMQ80005.1"/>
    <property type="molecule type" value="Genomic_DNA"/>
</dbReference>
<dbReference type="Gene3D" id="3.40.50.150">
    <property type="entry name" value="Vaccinia Virus protein VP39"/>
    <property type="match status" value="1"/>
</dbReference>
<keyword evidence="2" id="KW-1185">Reference proteome</keyword>
<organism evidence="1 2">
    <name type="scientific">Pseudidiomarina planktonica</name>
    <dbReference type="NCBI Taxonomy" id="1323738"/>
    <lineage>
        <taxon>Bacteria</taxon>
        <taxon>Pseudomonadati</taxon>
        <taxon>Pseudomonadota</taxon>
        <taxon>Gammaproteobacteria</taxon>
        <taxon>Alteromonadales</taxon>
        <taxon>Idiomarinaceae</taxon>
        <taxon>Pseudidiomarina</taxon>
    </lineage>
</organism>
<dbReference type="RefSeq" id="WP_086435055.1">
    <property type="nucleotide sequence ID" value="NZ_FXWH01000002.1"/>
</dbReference>
<dbReference type="InterPro" id="IPR029063">
    <property type="entry name" value="SAM-dependent_MTases_sf"/>
</dbReference>
<dbReference type="SUPFAM" id="SSF53335">
    <property type="entry name" value="S-adenosyl-L-methionine-dependent methyltransferases"/>
    <property type="match status" value="1"/>
</dbReference>
<keyword evidence="1" id="KW-0808">Transferase</keyword>